<dbReference type="AlphaFoldDB" id="A0A2T8T4F8"/>
<evidence type="ECO:0000313" key="2">
    <source>
        <dbReference type="Proteomes" id="UP000245912"/>
    </source>
</evidence>
<protein>
    <submittedName>
        <fullName evidence="1">Uncharacterized protein</fullName>
    </submittedName>
</protein>
<organism evidence="1 2">
    <name type="scientific">Salmonella enterica</name>
    <name type="common">Salmonella choleraesuis</name>
    <dbReference type="NCBI Taxonomy" id="28901"/>
    <lineage>
        <taxon>Bacteria</taxon>
        <taxon>Pseudomonadati</taxon>
        <taxon>Pseudomonadota</taxon>
        <taxon>Gammaproteobacteria</taxon>
        <taxon>Enterobacterales</taxon>
        <taxon>Enterobacteriaceae</taxon>
        <taxon>Salmonella</taxon>
    </lineage>
</organism>
<evidence type="ECO:0000313" key="1">
    <source>
        <dbReference type="EMBL" id="PVI96539.1"/>
    </source>
</evidence>
<dbReference type="EMBL" id="QDLQ01000009">
    <property type="protein sequence ID" value="PVI96539.1"/>
    <property type="molecule type" value="Genomic_DNA"/>
</dbReference>
<reference evidence="1 2" key="1">
    <citation type="submission" date="2018-04" db="EMBL/GenBank/DDBJ databases">
        <title>Serotype diversity and antimicrobial resistance among Salmonella enterica isolated from patients at an equine referral hospital.</title>
        <authorList>
            <person name="Leon I.M."/>
            <person name="Lawhon S.D."/>
            <person name="Norman K.N."/>
            <person name="Threadgill D.S."/>
            <person name="Ohta N."/>
            <person name="Vinasco J."/>
            <person name="Scott H.M."/>
        </authorList>
    </citation>
    <scope>NUCLEOTIDE SEQUENCE [LARGE SCALE GENOMIC DNA]</scope>
    <source>
        <strain evidence="1 2">235</strain>
    </source>
</reference>
<name>A0A2T8T4F8_SALER</name>
<accession>A0A2T8T4F8</accession>
<comment type="caution">
    <text evidence="1">The sequence shown here is derived from an EMBL/GenBank/DDBJ whole genome shotgun (WGS) entry which is preliminary data.</text>
</comment>
<dbReference type="Pfam" id="PF13289">
    <property type="entry name" value="SIR2_2"/>
    <property type="match status" value="1"/>
</dbReference>
<proteinExistence type="predicted"/>
<sequence length="385" mass="45096">MSNELFKAFRASELHDKNINFLIGSGASASFIPTLKINDDFTYEDILTDSDYSEIKDFIYYQYYKNILRKSFCFFKRDDDADLRKTRRETLSAYQELIDNIVNLINRKGANQIRRANIFTTNYDLFFENASDKLLRNSTNFIFNDGARGLKTRYLQISNFHTSTWHQGTNDLYKFEIPTINLIKMHGSVSWRKVNEEKIEVSYPNSYPKDLEVDLDIPDIQTAIKLIEDFTLTHTAKESLALTNEDELALKEFRKEYDKLAIVNPTKAKFEETVFQQHYYQSLRLLSYELEKPQTVLICFGFSFKDEHIREIISRSLSNPSLIVYVFCYKHESKSEINELINNKKIIFIYPENNDDGHFIDLDRFIDCIFSVSGIDSMKGLTCSL</sequence>
<gene>
    <name evidence="1" type="ORF">C4860_14220</name>
</gene>
<dbReference type="Proteomes" id="UP000245912">
    <property type="component" value="Unassembled WGS sequence"/>
</dbReference>